<proteinExistence type="predicted"/>
<sequence>MAGIEEIRFLHDTIIFEVTFDGNYAASIGYDTELNQFYVGVDKILPADSWSVFYSCDICGPIYGFDNMFVALHEKLHEMGLDGFPKDPAYVLDRLYNPPAKIIDLGMSDEEYLAMLAEQENTGR</sequence>
<dbReference type="AlphaFoldDB" id="A0A6M0S9H6"/>
<protein>
    <submittedName>
        <fullName evidence="1">Uncharacterized protein</fullName>
    </submittedName>
</protein>
<reference evidence="1 2" key="1">
    <citation type="journal article" date="2020" name="Microb. Ecol.">
        <title>Ecogenomics of the Marine Benthic Filamentous Cyanobacterium Adonisia.</title>
        <authorList>
            <person name="Walter J.M."/>
            <person name="Coutinho F.H."/>
            <person name="Leomil L."/>
            <person name="Hargreaves P.I."/>
            <person name="Campeao M.E."/>
            <person name="Vieira V.V."/>
            <person name="Silva B.S."/>
            <person name="Fistarol G.O."/>
            <person name="Salomon P.S."/>
            <person name="Sawabe T."/>
            <person name="Mino S."/>
            <person name="Hosokawa M."/>
            <person name="Miyashita H."/>
            <person name="Maruyama F."/>
            <person name="van Verk M.C."/>
            <person name="Dutilh B.E."/>
            <person name="Thompson C.C."/>
            <person name="Thompson F.L."/>
        </authorList>
    </citation>
    <scope>NUCLEOTIDE SEQUENCE [LARGE SCALE GENOMIC DNA]</scope>
    <source>
        <strain evidence="1 2">CCMR0082</strain>
    </source>
</reference>
<name>A0A6M0S9H6_9CYAN</name>
<evidence type="ECO:0000313" key="1">
    <source>
        <dbReference type="EMBL" id="NEZ65137.1"/>
    </source>
</evidence>
<organism evidence="1 2">
    <name type="scientific">Adonisia turfae CCMR0082</name>
    <dbReference type="NCBI Taxonomy" id="2304604"/>
    <lineage>
        <taxon>Bacteria</taxon>
        <taxon>Bacillati</taxon>
        <taxon>Cyanobacteriota</taxon>
        <taxon>Adonisia</taxon>
        <taxon>Adonisia turfae</taxon>
    </lineage>
</organism>
<comment type="caution">
    <text evidence="1">The sequence shown here is derived from an EMBL/GenBank/DDBJ whole genome shotgun (WGS) entry which is preliminary data.</text>
</comment>
<dbReference type="RefSeq" id="WP_163665996.1">
    <property type="nucleotide sequence ID" value="NZ_QZCE01000002.1"/>
</dbReference>
<evidence type="ECO:0000313" key="2">
    <source>
        <dbReference type="Proteomes" id="UP000473574"/>
    </source>
</evidence>
<dbReference type="Proteomes" id="UP000473574">
    <property type="component" value="Unassembled WGS sequence"/>
</dbReference>
<dbReference type="EMBL" id="QZCE01000002">
    <property type="protein sequence ID" value="NEZ65137.1"/>
    <property type="molecule type" value="Genomic_DNA"/>
</dbReference>
<gene>
    <name evidence="1" type="ORF">D0962_20560</name>
</gene>
<accession>A0A6M0S9H6</accession>